<evidence type="ECO:0000313" key="3">
    <source>
        <dbReference type="Proteomes" id="UP001461498"/>
    </source>
</evidence>
<name>A0AAW1D373_9HEMI</name>
<feature type="region of interest" description="Disordered" evidence="1">
    <location>
        <begin position="243"/>
        <end position="263"/>
    </location>
</feature>
<dbReference type="AlphaFoldDB" id="A0AAW1D373"/>
<sequence>MMASYQDYWNQWQRQQQQYMMAPYYYYNKEYYQNYIQPQSSMYVSPSGSKSQMNPTNGMNPMVAMYPMNFTGGTVCPTGSMNPMGVMQPVVTGYPTGTVNPISSVVSPTGSYSTMTPTNSMYQQYYGMYPSQFYNNFQKYENYTVYHNDNKTENNYVVKEIKDDTKGNAKEIAMNRGKSNNDKKTVKHTWWKVDVNKNEKDFEKSPISTASSSIIQNTNESFTITTTNRQLTVNRIKQNQTSFTNMPNKSMKKQPTNQLNNTDIMKPKNSLIILKKEESISSETQDSQEIFHLINGTRPLIDSNEPSGIKQNYGYFDNTDMQSRFSTTKLGQQQIANLISNNNKLIKEENEKKSLANLMYHCQEILSKFTISETNNNFINNQSTQNLNTDQYTDLGKNINETMQFIMNEMNSLNTTNYLSMKLTPRQKQSIALLIIDEVNAINLPQKYWAHVCRLVIQTLNENFKSYFKKIKKPKKPRSKKVKNENNSKLWLVDLVNNIQTT</sequence>
<keyword evidence="3" id="KW-1185">Reference proteome</keyword>
<proteinExistence type="predicted"/>
<dbReference type="EMBL" id="JAPXFL010000008">
    <property type="protein sequence ID" value="KAK9502989.1"/>
    <property type="molecule type" value="Genomic_DNA"/>
</dbReference>
<protein>
    <submittedName>
        <fullName evidence="2">Uncharacterized protein</fullName>
    </submittedName>
</protein>
<evidence type="ECO:0000313" key="2">
    <source>
        <dbReference type="EMBL" id="KAK9502989.1"/>
    </source>
</evidence>
<reference evidence="2 3" key="1">
    <citation type="submission" date="2022-12" db="EMBL/GenBank/DDBJ databases">
        <title>Chromosome-level genome assembly of true bugs.</title>
        <authorList>
            <person name="Ma L."/>
            <person name="Li H."/>
        </authorList>
    </citation>
    <scope>NUCLEOTIDE SEQUENCE [LARGE SCALE GENOMIC DNA]</scope>
    <source>
        <strain evidence="2">Lab_2022b</strain>
    </source>
</reference>
<accession>A0AAW1D373</accession>
<gene>
    <name evidence="2" type="ORF">O3M35_011656</name>
</gene>
<organism evidence="2 3">
    <name type="scientific">Rhynocoris fuscipes</name>
    <dbReference type="NCBI Taxonomy" id="488301"/>
    <lineage>
        <taxon>Eukaryota</taxon>
        <taxon>Metazoa</taxon>
        <taxon>Ecdysozoa</taxon>
        <taxon>Arthropoda</taxon>
        <taxon>Hexapoda</taxon>
        <taxon>Insecta</taxon>
        <taxon>Pterygota</taxon>
        <taxon>Neoptera</taxon>
        <taxon>Paraneoptera</taxon>
        <taxon>Hemiptera</taxon>
        <taxon>Heteroptera</taxon>
        <taxon>Panheteroptera</taxon>
        <taxon>Cimicomorpha</taxon>
        <taxon>Reduviidae</taxon>
        <taxon>Harpactorinae</taxon>
        <taxon>Harpactorini</taxon>
        <taxon>Rhynocoris</taxon>
    </lineage>
</organism>
<comment type="caution">
    <text evidence="2">The sequence shown here is derived from an EMBL/GenBank/DDBJ whole genome shotgun (WGS) entry which is preliminary data.</text>
</comment>
<dbReference type="Proteomes" id="UP001461498">
    <property type="component" value="Unassembled WGS sequence"/>
</dbReference>
<evidence type="ECO:0000256" key="1">
    <source>
        <dbReference type="SAM" id="MobiDB-lite"/>
    </source>
</evidence>